<proteinExistence type="predicted"/>
<organism evidence="1 2">
    <name type="scientific">Entomophthora muscae</name>
    <dbReference type="NCBI Taxonomy" id="34485"/>
    <lineage>
        <taxon>Eukaryota</taxon>
        <taxon>Fungi</taxon>
        <taxon>Fungi incertae sedis</taxon>
        <taxon>Zoopagomycota</taxon>
        <taxon>Entomophthoromycotina</taxon>
        <taxon>Entomophthoromycetes</taxon>
        <taxon>Entomophthorales</taxon>
        <taxon>Entomophthoraceae</taxon>
        <taxon>Entomophthora</taxon>
    </lineage>
</organism>
<gene>
    <name evidence="1" type="primary">KTI12_1</name>
    <name evidence="1" type="ORF">DSO57_1035576</name>
</gene>
<comment type="caution">
    <text evidence="1">The sequence shown here is derived from an EMBL/GenBank/DDBJ whole genome shotgun (WGS) entry which is preliminary data.</text>
</comment>
<protein>
    <submittedName>
        <fullName evidence="1">Kti12, chromatin associated</fullName>
    </submittedName>
</protein>
<keyword evidence="2" id="KW-1185">Reference proteome</keyword>
<name>A0ACC2TAQ8_9FUNG</name>
<dbReference type="Proteomes" id="UP001165960">
    <property type="component" value="Unassembled WGS sequence"/>
</dbReference>
<evidence type="ECO:0000313" key="2">
    <source>
        <dbReference type="Proteomes" id="UP001165960"/>
    </source>
</evidence>
<sequence length="285" mass="32521">MPLIVICGYPCSGKTQKAKLLEEYFHQEIALKGLSLKVHRFDDDALGFNKESYQNQHDEKKLRGAILAAAERHLTKDDVVILDSNNYIKGLRYQLYCISKAIPTPHCVIHVGTPKDLTIGWNANREYRYTDQTLLELLNRFEEPIGANRWDAPLFTSIYDDVPALPFEDIWEAVINKKPPKPNLSTVVNPVSSTNYLYELDRVTNQLSSEILSALQEGAGESGLIRLPSVASVPLNLRGRHLTIVELKRLRRMFMQINKTHHMNSISLDRIPELFVEYLNTSFNS</sequence>
<evidence type="ECO:0000313" key="1">
    <source>
        <dbReference type="EMBL" id="KAJ9071580.1"/>
    </source>
</evidence>
<accession>A0ACC2TAQ8</accession>
<reference evidence="1" key="1">
    <citation type="submission" date="2022-04" db="EMBL/GenBank/DDBJ databases">
        <title>Genome of the entomopathogenic fungus Entomophthora muscae.</title>
        <authorList>
            <person name="Elya C."/>
            <person name="Lovett B.R."/>
            <person name="Lee E."/>
            <person name="Macias A.M."/>
            <person name="Hajek A.E."/>
            <person name="De Bivort B.L."/>
            <person name="Kasson M.T."/>
            <person name="De Fine Licht H.H."/>
            <person name="Stajich J.E."/>
        </authorList>
    </citation>
    <scope>NUCLEOTIDE SEQUENCE</scope>
    <source>
        <strain evidence="1">Berkeley</strain>
    </source>
</reference>
<dbReference type="EMBL" id="QTSX02003158">
    <property type="protein sequence ID" value="KAJ9071580.1"/>
    <property type="molecule type" value="Genomic_DNA"/>
</dbReference>